<dbReference type="InterPro" id="IPR029063">
    <property type="entry name" value="SAM-dependent_MTases_sf"/>
</dbReference>
<dbReference type="EMBL" id="OCTY01000002">
    <property type="protein sequence ID" value="SOJ57376.1"/>
    <property type="molecule type" value="Genomic_DNA"/>
</dbReference>
<organism evidence="5 6">
    <name type="scientific">Mycobacterium simulans</name>
    <dbReference type="NCBI Taxonomy" id="627089"/>
    <lineage>
        <taxon>Bacteria</taxon>
        <taxon>Bacillati</taxon>
        <taxon>Actinomycetota</taxon>
        <taxon>Actinomycetes</taxon>
        <taxon>Mycobacteriales</taxon>
        <taxon>Mycobacteriaceae</taxon>
        <taxon>Mycobacterium</taxon>
    </lineage>
</organism>
<dbReference type="PANTHER" id="PTHR44942">
    <property type="entry name" value="METHYLTRANSF_11 DOMAIN-CONTAINING PROTEIN"/>
    <property type="match status" value="1"/>
</dbReference>
<proteinExistence type="inferred from homology"/>
<dbReference type="CDD" id="cd02440">
    <property type="entry name" value="AdoMet_MTases"/>
    <property type="match status" value="1"/>
</dbReference>
<reference evidence="5 6" key="1">
    <citation type="submission" date="2017-10" db="EMBL/GenBank/DDBJ databases">
        <authorList>
            <consortium name="Urmite Genomes"/>
        </authorList>
    </citation>
    <scope>NUCLEOTIDE SEQUENCE [LARGE SCALE GENOMIC DNA]</scope>
    <source>
        <strain evidence="5 6">FB-527</strain>
    </source>
</reference>
<dbReference type="Proteomes" id="UP000554965">
    <property type="component" value="Unassembled WGS sequence"/>
</dbReference>
<comment type="caution">
    <text evidence="5">The sequence shown here is derived from an EMBL/GenBank/DDBJ whole genome shotgun (WGS) entry which is preliminary data.</text>
</comment>
<evidence type="ECO:0000256" key="3">
    <source>
        <dbReference type="ARBA" id="ARBA00022679"/>
    </source>
</evidence>
<evidence type="ECO:0000313" key="5">
    <source>
        <dbReference type="EMBL" id="SOJ57376.1"/>
    </source>
</evidence>
<dbReference type="EC" id="2.1.1.-" evidence="5"/>
<keyword evidence="6" id="KW-1185">Reference proteome</keyword>
<dbReference type="InterPro" id="IPR051052">
    <property type="entry name" value="Diverse_substrate_MTase"/>
</dbReference>
<sequence length="271" mass="29383">MITLGSIRETRLMAVGRDGVSAFESIADTYAANRPGYPPILFEEIEALTARPLLGAELIDVGAGTGLATGLLLKRGARVIAAEPGAAMATQLRHALPKVPLVRAVGEALPLRAASADMITYAQSWHWTDPARSVHEAVRVLRPGGALVLFWNVADPDVRWVVEQERRLLRYAPIPAFPGVHPGHLPQGVTVAEVLRRCHPSALPVTRHVHWKRSVLLDAHLSHLASRSNIAALPPDIRNRLIAEERTALLDLFPDGVIDEAYAVQLVVVCA</sequence>
<dbReference type="Pfam" id="PF08241">
    <property type="entry name" value="Methyltransf_11"/>
    <property type="match status" value="1"/>
</dbReference>
<dbReference type="Gene3D" id="3.40.50.150">
    <property type="entry name" value="Vaccinia Virus protein VP39"/>
    <property type="match status" value="1"/>
</dbReference>
<gene>
    <name evidence="5" type="ORF">MSIMFB_04855</name>
</gene>
<feature type="domain" description="Methyltransferase type 11" evidence="4">
    <location>
        <begin position="59"/>
        <end position="149"/>
    </location>
</feature>
<evidence type="ECO:0000256" key="1">
    <source>
        <dbReference type="ARBA" id="ARBA00008361"/>
    </source>
</evidence>
<keyword evidence="3 5" id="KW-0808">Transferase</keyword>
<evidence type="ECO:0000259" key="4">
    <source>
        <dbReference type="Pfam" id="PF08241"/>
    </source>
</evidence>
<dbReference type="SUPFAM" id="SSF53335">
    <property type="entry name" value="S-adenosyl-L-methionine-dependent methyltransferases"/>
    <property type="match status" value="1"/>
</dbReference>
<keyword evidence="2 5" id="KW-0489">Methyltransferase</keyword>
<accession>A0A7Z7IPF3</accession>
<dbReference type="PANTHER" id="PTHR44942:SF4">
    <property type="entry name" value="METHYLTRANSFERASE TYPE 11 DOMAIN-CONTAINING PROTEIN"/>
    <property type="match status" value="1"/>
</dbReference>
<dbReference type="AlphaFoldDB" id="A0A7Z7IPF3"/>
<comment type="similarity">
    <text evidence="1">Belongs to the methyltransferase superfamily.</text>
</comment>
<evidence type="ECO:0000256" key="2">
    <source>
        <dbReference type="ARBA" id="ARBA00022603"/>
    </source>
</evidence>
<dbReference type="InterPro" id="IPR013216">
    <property type="entry name" value="Methyltransf_11"/>
</dbReference>
<evidence type="ECO:0000313" key="6">
    <source>
        <dbReference type="Proteomes" id="UP000554965"/>
    </source>
</evidence>
<dbReference type="GO" id="GO:0008757">
    <property type="term" value="F:S-adenosylmethionine-dependent methyltransferase activity"/>
    <property type="evidence" value="ECO:0007669"/>
    <property type="project" value="InterPro"/>
</dbReference>
<dbReference type="GO" id="GO:0032259">
    <property type="term" value="P:methylation"/>
    <property type="evidence" value="ECO:0007669"/>
    <property type="project" value="UniProtKB-KW"/>
</dbReference>
<protein>
    <submittedName>
        <fullName evidence="5">Putative methyltransferase</fullName>
        <ecNumber evidence="5">2.1.1.-</ecNumber>
    </submittedName>
</protein>
<name>A0A7Z7IPF3_9MYCO</name>